<dbReference type="Gene3D" id="2.30.110.50">
    <property type="match status" value="1"/>
</dbReference>
<proteinExistence type="predicted"/>
<accession>A0A7Z7ID90</accession>
<dbReference type="EMBL" id="OCSU01000003">
    <property type="protein sequence ID" value="SOE88605.1"/>
    <property type="molecule type" value="Genomic_DNA"/>
</dbReference>
<dbReference type="AlphaFoldDB" id="A0A7Z7ID90"/>
<dbReference type="Proteomes" id="UP000219522">
    <property type="component" value="Unassembled WGS sequence"/>
</dbReference>
<organism evidence="1 2">
    <name type="scientific">Caballeronia arationis</name>
    <dbReference type="NCBI Taxonomy" id="1777142"/>
    <lineage>
        <taxon>Bacteria</taxon>
        <taxon>Pseudomonadati</taxon>
        <taxon>Pseudomonadota</taxon>
        <taxon>Betaproteobacteria</taxon>
        <taxon>Burkholderiales</taxon>
        <taxon>Burkholderiaceae</taxon>
        <taxon>Caballeronia</taxon>
    </lineage>
</organism>
<evidence type="ECO:0000313" key="1">
    <source>
        <dbReference type="EMBL" id="SOE88605.1"/>
    </source>
</evidence>
<keyword evidence="2" id="KW-1185">Reference proteome</keyword>
<reference evidence="1 2" key="1">
    <citation type="submission" date="2017-09" db="EMBL/GenBank/DDBJ databases">
        <authorList>
            <person name="Varghese N."/>
            <person name="Submissions S."/>
        </authorList>
    </citation>
    <scope>NUCLEOTIDE SEQUENCE [LARGE SCALE GENOMIC DNA]</scope>
    <source>
        <strain evidence="1 2">OK806</strain>
    </source>
</reference>
<evidence type="ECO:0000313" key="2">
    <source>
        <dbReference type="Proteomes" id="UP000219522"/>
    </source>
</evidence>
<gene>
    <name evidence="1" type="ORF">SAMN05446927_7223</name>
</gene>
<protein>
    <submittedName>
        <fullName evidence="1">Uncharacterized protein</fullName>
    </submittedName>
</protein>
<sequence length="136" mass="14880">MYGREAVPVAAAFHHKSYSLDALRVSSAKDFSVLGFAGVEAIDEARRFNITFTYPLADLPRGDYVSRPATFTLQPVSFSTAPAAKGRKIQGVVHPRREPTRSTAVLSRMRVMRVRVRSAAAKAALFARHASAGHRP</sequence>
<name>A0A7Z7ID90_9BURK</name>
<dbReference type="SUPFAM" id="SSF69279">
    <property type="entry name" value="Phage tail proteins"/>
    <property type="match status" value="1"/>
</dbReference>
<comment type="caution">
    <text evidence="1">The sequence shown here is derived from an EMBL/GenBank/DDBJ whole genome shotgun (WGS) entry which is preliminary data.</text>
</comment>